<dbReference type="InterPro" id="IPR008280">
    <property type="entry name" value="Tub_FtsZ_C"/>
</dbReference>
<dbReference type="GO" id="GO:0003924">
    <property type="term" value="F:GTPase activity"/>
    <property type="evidence" value="ECO:0007669"/>
    <property type="project" value="UniProtKB-UniRule"/>
</dbReference>
<dbReference type="PANTHER" id="PTHR30314:SF3">
    <property type="entry name" value="MITOCHONDRIAL DIVISION PROTEIN FSZA"/>
    <property type="match status" value="1"/>
</dbReference>
<keyword evidence="4 8" id="KW-0132">Cell division</keyword>
<dbReference type="Pfam" id="PF12327">
    <property type="entry name" value="FtsZ_C"/>
    <property type="match status" value="1"/>
</dbReference>
<dbReference type="GO" id="GO:0007017">
    <property type="term" value="P:microtubule-based process"/>
    <property type="evidence" value="ECO:0007669"/>
    <property type="project" value="InterPro"/>
</dbReference>
<keyword evidence="4" id="KW-0963">Cytoplasm</keyword>
<comment type="function">
    <text evidence="4">Essential cell division protein that forms a contractile ring structure (Z ring) at the future cell division site. The regulation of the ring assembly controls the timing and the location of cell division. One of the functions of the FtsZ ring is to recruit other cell division proteins to the septum to produce a new cell wall between the dividing cells. Binds GTP and shows GTPase activity.</text>
</comment>
<feature type="binding site" evidence="4">
    <location>
        <position position="134"/>
    </location>
    <ligand>
        <name>GTP</name>
        <dbReference type="ChEBI" id="CHEBI:37565"/>
    </ligand>
</feature>
<dbReference type="SMART" id="SM00864">
    <property type="entry name" value="Tubulin"/>
    <property type="match status" value="1"/>
</dbReference>
<evidence type="ECO:0000259" key="7">
    <source>
        <dbReference type="SMART" id="SM00865"/>
    </source>
</evidence>
<keyword evidence="2 4" id="KW-0547">Nucleotide-binding</keyword>
<evidence type="ECO:0000256" key="3">
    <source>
        <dbReference type="ARBA" id="ARBA00023134"/>
    </source>
</evidence>
<dbReference type="InterPro" id="IPR024757">
    <property type="entry name" value="FtsZ_C"/>
</dbReference>
<accession>A0A1G2I4Q3</accession>
<dbReference type="EMBL" id="MHOS01000006">
    <property type="protein sequence ID" value="OGZ69607.1"/>
    <property type="molecule type" value="Genomic_DNA"/>
</dbReference>
<dbReference type="Proteomes" id="UP000176421">
    <property type="component" value="Unassembled WGS sequence"/>
</dbReference>
<dbReference type="AlphaFoldDB" id="A0A1G2I4Q3"/>
<dbReference type="InterPro" id="IPR000158">
    <property type="entry name" value="Cell_div_FtsZ"/>
</dbReference>
<protein>
    <recommendedName>
        <fullName evidence="4 5">Cell division protein FtsZ</fullName>
    </recommendedName>
</protein>
<evidence type="ECO:0000256" key="1">
    <source>
        <dbReference type="ARBA" id="ARBA00009690"/>
    </source>
</evidence>
<dbReference type="InterPro" id="IPR036525">
    <property type="entry name" value="Tubulin/FtsZ_GTPase_sf"/>
</dbReference>
<evidence type="ECO:0000256" key="2">
    <source>
        <dbReference type="ARBA" id="ARBA00022741"/>
    </source>
</evidence>
<feature type="domain" description="Tubulin/FtsZ GTPase" evidence="6">
    <location>
        <begin position="8"/>
        <end position="200"/>
    </location>
</feature>
<reference evidence="8 9" key="1">
    <citation type="journal article" date="2016" name="Nat. Commun.">
        <title>Thousands of microbial genomes shed light on interconnected biogeochemical processes in an aquifer system.</title>
        <authorList>
            <person name="Anantharaman K."/>
            <person name="Brown C.T."/>
            <person name="Hug L.A."/>
            <person name="Sharon I."/>
            <person name="Castelle C.J."/>
            <person name="Probst A.J."/>
            <person name="Thomas B.C."/>
            <person name="Singh A."/>
            <person name="Wilkins M.J."/>
            <person name="Karaoz U."/>
            <person name="Brodie E.L."/>
            <person name="Williams K.H."/>
            <person name="Hubbard S.S."/>
            <person name="Banfield J.F."/>
        </authorList>
    </citation>
    <scope>NUCLEOTIDE SEQUENCE [LARGE SCALE GENOMIC DNA]</scope>
</reference>
<organism evidence="8 9">
    <name type="scientific">Candidatus Staskawiczbacteria bacterium RIFCSPHIGHO2_02_FULL_34_9</name>
    <dbReference type="NCBI Taxonomy" id="1802206"/>
    <lineage>
        <taxon>Bacteria</taxon>
        <taxon>Candidatus Staskawicziibacteriota</taxon>
    </lineage>
</organism>
<dbReference type="PRINTS" id="PR00423">
    <property type="entry name" value="CELLDVISFTSZ"/>
</dbReference>
<dbReference type="Gene3D" id="3.30.1330.20">
    <property type="entry name" value="Tubulin/FtsZ, C-terminal domain"/>
    <property type="match status" value="1"/>
</dbReference>
<feature type="binding site" evidence="4">
    <location>
        <position position="138"/>
    </location>
    <ligand>
        <name>GTP</name>
        <dbReference type="ChEBI" id="CHEBI:37565"/>
    </ligand>
</feature>
<dbReference type="FunFam" id="3.40.50.1440:FF:000001">
    <property type="entry name" value="Cell division protein FtsZ"/>
    <property type="match status" value="1"/>
</dbReference>
<comment type="similarity">
    <text evidence="1 4">Belongs to the FtsZ family.</text>
</comment>
<dbReference type="Pfam" id="PF00091">
    <property type="entry name" value="Tubulin"/>
    <property type="match status" value="1"/>
</dbReference>
<evidence type="ECO:0000256" key="5">
    <source>
        <dbReference type="NCBIfam" id="TIGR00065"/>
    </source>
</evidence>
<dbReference type="GO" id="GO:0005874">
    <property type="term" value="C:microtubule"/>
    <property type="evidence" value="ECO:0007669"/>
    <property type="project" value="InterPro"/>
</dbReference>
<dbReference type="SMART" id="SM00865">
    <property type="entry name" value="Tubulin_C"/>
    <property type="match status" value="1"/>
</dbReference>
<dbReference type="InterPro" id="IPR045061">
    <property type="entry name" value="FtsZ/CetZ"/>
</dbReference>
<name>A0A1G2I4Q3_9BACT</name>
<dbReference type="InterPro" id="IPR037103">
    <property type="entry name" value="Tubulin/FtsZ-like_C"/>
</dbReference>
<comment type="subunit">
    <text evidence="4">Homodimer. Polymerizes to form a dynamic ring structure in a strictly GTP-dependent manner. Interacts directly with several other division proteins.</text>
</comment>
<comment type="subcellular location">
    <subcellularLocation>
        <location evidence="4">Cytoplasm</location>
    </subcellularLocation>
    <text evidence="4">Assembles at midcell at the inner surface of the cytoplasmic membrane.</text>
</comment>
<dbReference type="STRING" id="1802206.A3D35_01920"/>
<dbReference type="PANTHER" id="PTHR30314">
    <property type="entry name" value="CELL DIVISION PROTEIN FTSZ-RELATED"/>
    <property type="match status" value="1"/>
</dbReference>
<dbReference type="GO" id="GO:0005525">
    <property type="term" value="F:GTP binding"/>
    <property type="evidence" value="ECO:0007669"/>
    <property type="project" value="UniProtKB-UniRule"/>
</dbReference>
<dbReference type="InterPro" id="IPR018316">
    <property type="entry name" value="Tubulin/FtsZ_2-layer-sand-dom"/>
</dbReference>
<feature type="domain" description="Tubulin/FtsZ 2-layer sandwich" evidence="7">
    <location>
        <begin position="202"/>
        <end position="311"/>
    </location>
</feature>
<gene>
    <name evidence="4" type="primary">ftsZ</name>
    <name evidence="8" type="ORF">A3D35_01920</name>
</gene>
<dbReference type="PROSITE" id="PS00227">
    <property type="entry name" value="TUBULIN"/>
    <property type="match status" value="1"/>
</dbReference>
<evidence type="ECO:0000259" key="6">
    <source>
        <dbReference type="SMART" id="SM00864"/>
    </source>
</evidence>
<dbReference type="SUPFAM" id="SSF52490">
    <property type="entry name" value="Tubulin nucleotide-binding domain-like"/>
    <property type="match status" value="1"/>
</dbReference>
<dbReference type="InterPro" id="IPR003008">
    <property type="entry name" value="Tubulin_FtsZ_GTPase"/>
</dbReference>
<dbReference type="CDD" id="cd02201">
    <property type="entry name" value="FtsZ_type1"/>
    <property type="match status" value="1"/>
</dbReference>
<evidence type="ECO:0000313" key="9">
    <source>
        <dbReference type="Proteomes" id="UP000176421"/>
    </source>
</evidence>
<keyword evidence="3 4" id="KW-0342">GTP-binding</keyword>
<feature type="binding site" evidence="4">
    <location>
        <begin position="103"/>
        <end position="105"/>
    </location>
    <ligand>
        <name>GTP</name>
        <dbReference type="ChEBI" id="CHEBI:37565"/>
    </ligand>
</feature>
<proteinExistence type="inferred from homology"/>
<sequence>MQGSLVPRIKILGVGGSGSNTISRIAKFNTSGIELIALNTDAQSLYFTKVENKILLGKETTRGLGAGMDVSMGQKAAEESKEEILDALKDADMVFVTCGMGGGTGSGAAHIIAETAKELGILTVCVVTTPFSFEGEQRNKIAKDALKNLDGKTDALLVISNDNLLKVIDEKTTVSNAFEICDDILKQAVQGITDLIIGPGIINIDFASVVSVLKNSGQVLFGIGIAQGENRAVEAAQKAITSPLLNFSINKANGVLFNISGQDIALSEIKEAARIITENVDEKAKILFGATKDNSLKKGEIKVTVIATRNS</sequence>
<dbReference type="HAMAP" id="MF_00909">
    <property type="entry name" value="FtsZ"/>
    <property type="match status" value="1"/>
</dbReference>
<dbReference type="GO" id="GO:0043093">
    <property type="term" value="P:FtsZ-dependent cytokinesis"/>
    <property type="evidence" value="ECO:0007669"/>
    <property type="project" value="UniProtKB-UniRule"/>
</dbReference>
<dbReference type="NCBIfam" id="TIGR00065">
    <property type="entry name" value="ftsZ"/>
    <property type="match status" value="1"/>
</dbReference>
<dbReference type="SUPFAM" id="SSF55307">
    <property type="entry name" value="Tubulin C-terminal domain-like"/>
    <property type="match status" value="1"/>
</dbReference>
<dbReference type="GO" id="GO:0032153">
    <property type="term" value="C:cell division site"/>
    <property type="evidence" value="ECO:0007669"/>
    <property type="project" value="UniProtKB-UniRule"/>
</dbReference>
<dbReference type="GO" id="GO:0005737">
    <property type="term" value="C:cytoplasm"/>
    <property type="evidence" value="ECO:0007669"/>
    <property type="project" value="UniProtKB-SubCell"/>
</dbReference>
<dbReference type="InterPro" id="IPR017975">
    <property type="entry name" value="Tubulin_CS"/>
</dbReference>
<comment type="caution">
    <text evidence="8">The sequence shown here is derived from an EMBL/GenBank/DDBJ whole genome shotgun (WGS) entry which is preliminary data.</text>
</comment>
<dbReference type="Gene3D" id="3.40.50.1440">
    <property type="entry name" value="Tubulin/FtsZ, GTPase domain"/>
    <property type="match status" value="1"/>
</dbReference>
<keyword evidence="4" id="KW-0131">Cell cycle</keyword>
<evidence type="ECO:0000313" key="8">
    <source>
        <dbReference type="EMBL" id="OGZ69607.1"/>
    </source>
</evidence>
<dbReference type="GO" id="GO:0000917">
    <property type="term" value="P:division septum assembly"/>
    <property type="evidence" value="ECO:0007669"/>
    <property type="project" value="UniProtKB-KW"/>
</dbReference>
<comment type="caution">
    <text evidence="4">Lacks conserved residue(s) required for the propagation of feature annotation.</text>
</comment>
<evidence type="ECO:0000256" key="4">
    <source>
        <dbReference type="HAMAP-Rule" id="MF_00909"/>
    </source>
</evidence>
<keyword evidence="4" id="KW-0717">Septation</keyword>
<dbReference type="GO" id="GO:0051258">
    <property type="term" value="P:protein polymerization"/>
    <property type="evidence" value="ECO:0007669"/>
    <property type="project" value="UniProtKB-UniRule"/>
</dbReference>
<feature type="binding site" evidence="4">
    <location>
        <position position="182"/>
    </location>
    <ligand>
        <name>GTP</name>
        <dbReference type="ChEBI" id="CHEBI:37565"/>
    </ligand>
</feature>